<reference evidence="1" key="1">
    <citation type="submission" date="2021-04" db="EMBL/GenBank/DDBJ databases">
        <authorList>
            <person name="Barnhill K.B."/>
            <person name="Biggs A.M."/>
            <person name="Bland J."/>
            <person name="Choudhary H.M."/>
            <person name="Crogan R.E."/>
            <person name="Finocchiaro A.B."/>
            <person name="Franco V."/>
            <person name="Fuller T.A."/>
            <person name="Hanwacker C.G."/>
            <person name="Howard Z.E."/>
            <person name="Iqbal M."/>
            <person name="Mathew A.M."/>
            <person name="Miller S."/>
            <person name="Padhye S."/>
            <person name="Rainey E."/>
            <person name="Rodriguez A."/>
            <person name="Stewart E."/>
            <person name="Otero L.A."/>
            <person name="Chase M.A."/>
            <person name="Pollenz R.S."/>
            <person name="Garlena R.A."/>
            <person name="Russell D.A."/>
            <person name="Jacobs-Sera D."/>
            <person name="Hatfull G.F."/>
        </authorList>
    </citation>
    <scope>NUCLEOTIDE SEQUENCE</scope>
</reference>
<sequence>MSNPAVDAARRAWEAGPAADIEFRPGEDGVWTPAAMVAAAREVLAPLRAKHQRVRRLDGSFRCTSCRDAYGGHADWPTGTDRLIWPSEES</sequence>
<accession>A0A8F2D9F3</accession>
<name>A0A8F2D9F3_9CAUD</name>
<dbReference type="GeneID" id="80020485"/>
<keyword evidence="2" id="KW-1185">Reference proteome</keyword>
<organism evidence="1 2">
    <name type="scientific">Gordonia phage VanLee</name>
    <dbReference type="NCBI Taxonomy" id="2845816"/>
    <lineage>
        <taxon>Viruses</taxon>
        <taxon>Duplodnaviria</taxon>
        <taxon>Heunggongvirae</taxon>
        <taxon>Uroviricota</taxon>
        <taxon>Caudoviricetes</taxon>
        <taxon>Kruegerviridae</taxon>
        <taxon>Vanleevirus</taxon>
        <taxon>Vanleevirus vanlee</taxon>
    </lineage>
</organism>
<evidence type="ECO:0000313" key="1">
    <source>
        <dbReference type="EMBL" id="QWS68190.1"/>
    </source>
</evidence>
<proteinExistence type="predicted"/>
<evidence type="ECO:0000313" key="2">
    <source>
        <dbReference type="Proteomes" id="UP000683422"/>
    </source>
</evidence>
<protein>
    <submittedName>
        <fullName evidence="1">Uncharacterized protein</fullName>
    </submittedName>
</protein>
<dbReference type="KEGG" id="vg:80020485"/>
<dbReference type="RefSeq" id="YP_010755814.1">
    <property type="nucleotide sequence ID" value="NC_073474.1"/>
</dbReference>
<gene>
    <name evidence="1" type="primary">73</name>
    <name evidence="1" type="ORF">SEA_VANLEE_73</name>
</gene>
<dbReference type="Proteomes" id="UP000683422">
    <property type="component" value="Segment"/>
</dbReference>
<dbReference type="EMBL" id="MZ028627">
    <property type="protein sequence ID" value="QWS68190.1"/>
    <property type="molecule type" value="Genomic_DNA"/>
</dbReference>